<comment type="caution">
    <text evidence="4">The sequence shown here is derived from an EMBL/GenBank/DDBJ whole genome shotgun (WGS) entry which is preliminary data.</text>
</comment>
<feature type="domain" description="Alpha/beta hydrolase fold-3" evidence="3">
    <location>
        <begin position="87"/>
        <end position="293"/>
    </location>
</feature>
<reference evidence="4 5" key="1">
    <citation type="submission" date="2020-03" db="EMBL/GenBank/DDBJ databases">
        <title>Rubrivivax benzoatilyticus JA2 (sequenced after 10 years sub-culturing).</title>
        <authorList>
            <person name="Gupta D."/>
            <person name="Chintalapati S."/>
            <person name="Chintalapati V.R."/>
        </authorList>
    </citation>
    <scope>NUCLEOTIDE SEQUENCE [LARGE SCALE GENOMIC DNA]</scope>
    <source>
        <strain evidence="4 5">JA2-Mal</strain>
    </source>
</reference>
<keyword evidence="2 4" id="KW-0378">Hydrolase</keyword>
<dbReference type="InterPro" id="IPR050300">
    <property type="entry name" value="GDXG_lipolytic_enzyme"/>
</dbReference>
<evidence type="ECO:0000256" key="2">
    <source>
        <dbReference type="ARBA" id="ARBA00022801"/>
    </source>
</evidence>
<dbReference type="SUPFAM" id="SSF53474">
    <property type="entry name" value="alpha/beta-Hydrolases"/>
    <property type="match status" value="1"/>
</dbReference>
<dbReference type="Gene3D" id="3.40.50.1820">
    <property type="entry name" value="alpha/beta hydrolase"/>
    <property type="match status" value="1"/>
</dbReference>
<dbReference type="InterPro" id="IPR029058">
    <property type="entry name" value="AB_hydrolase_fold"/>
</dbReference>
<dbReference type="GO" id="GO:0016787">
    <property type="term" value="F:hydrolase activity"/>
    <property type="evidence" value="ECO:0007669"/>
    <property type="project" value="UniProtKB-KW"/>
</dbReference>
<proteinExistence type="inferred from homology"/>
<dbReference type="EMBL" id="JAAOCD010000012">
    <property type="protein sequence ID" value="NHL00269.1"/>
    <property type="molecule type" value="Genomic_DNA"/>
</dbReference>
<comment type="similarity">
    <text evidence="1">Belongs to the 'GDXG' lipolytic enzyme family.</text>
</comment>
<dbReference type="PROSITE" id="PS01173">
    <property type="entry name" value="LIPASE_GDXG_HIS"/>
    <property type="match status" value="1"/>
</dbReference>
<dbReference type="InterPro" id="IPR002168">
    <property type="entry name" value="Lipase_GDXG_HIS_AS"/>
</dbReference>
<keyword evidence="5" id="KW-1185">Reference proteome</keyword>
<dbReference type="PANTHER" id="PTHR48081">
    <property type="entry name" value="AB HYDROLASE SUPERFAMILY PROTEIN C4A8.06C"/>
    <property type="match status" value="1"/>
</dbReference>
<gene>
    <name evidence="4" type="ORF">G7087_17950</name>
</gene>
<dbReference type="RefSeq" id="WP_009857466.1">
    <property type="nucleotide sequence ID" value="NZ_JAAOCD010000012.1"/>
</dbReference>
<protein>
    <submittedName>
        <fullName evidence="4">Alpha/beta hydrolase</fullName>
    </submittedName>
</protein>
<dbReference type="Pfam" id="PF07859">
    <property type="entry name" value="Abhydrolase_3"/>
    <property type="match status" value="1"/>
</dbReference>
<sequence>MTDDLLPDIRQFQTTLAERYAAHPPLDGVGLDEARRIVEAVRAPLAAGGPVMVQVDEQRIAVPGHEAHGPLRLRLYRPAQGSALPALLYLHGGGWVFFSLETHDRLMRELAARSGRVVVGVDYTRSPEARFPVALEQTVAAWRWAHAQAGVLGLDATRLALGGDSAGANLALAAALRLRDDGATGPDALLLNYGVYSDDDGSESFARFDGPRYTLGREEMRFFWRQYLGEDGRRADPLAMPLHAALHGLPRCALVVAECDVLRDGSLALAARLRAAGVEVALQRHAGTTHSFLEAVSWSPTAARALDDAAAWLRGEAAR</sequence>
<evidence type="ECO:0000313" key="5">
    <source>
        <dbReference type="Proteomes" id="UP000802098"/>
    </source>
</evidence>
<dbReference type="PANTHER" id="PTHR48081:SF8">
    <property type="entry name" value="ALPHA_BETA HYDROLASE FOLD-3 DOMAIN-CONTAINING PROTEIN-RELATED"/>
    <property type="match status" value="1"/>
</dbReference>
<dbReference type="InterPro" id="IPR013094">
    <property type="entry name" value="AB_hydrolase_3"/>
</dbReference>
<evidence type="ECO:0000259" key="3">
    <source>
        <dbReference type="Pfam" id="PF07859"/>
    </source>
</evidence>
<evidence type="ECO:0000313" key="4">
    <source>
        <dbReference type="EMBL" id="NHL00269.1"/>
    </source>
</evidence>
<name>A0ABX0HZ28_9BURK</name>
<accession>A0ABX0HZ28</accession>
<organism evidence="4 5">
    <name type="scientific">Rubrivivax benzoatilyticus</name>
    <dbReference type="NCBI Taxonomy" id="316997"/>
    <lineage>
        <taxon>Bacteria</taxon>
        <taxon>Pseudomonadati</taxon>
        <taxon>Pseudomonadota</taxon>
        <taxon>Betaproteobacteria</taxon>
        <taxon>Burkholderiales</taxon>
        <taxon>Sphaerotilaceae</taxon>
        <taxon>Rubrivivax</taxon>
    </lineage>
</organism>
<evidence type="ECO:0000256" key="1">
    <source>
        <dbReference type="ARBA" id="ARBA00010515"/>
    </source>
</evidence>
<dbReference type="Proteomes" id="UP000802098">
    <property type="component" value="Unassembled WGS sequence"/>
</dbReference>